<dbReference type="Pfam" id="PF01419">
    <property type="entry name" value="Jacalin"/>
    <property type="match status" value="1"/>
</dbReference>
<comment type="similarity">
    <text evidence="1">Belongs to the jacalin lectin family.</text>
</comment>
<accession>V4KJZ4</accession>
<evidence type="ECO:0000256" key="1">
    <source>
        <dbReference type="ARBA" id="ARBA00006568"/>
    </source>
</evidence>
<organism evidence="4 5">
    <name type="scientific">Eutrema salsugineum</name>
    <name type="common">Saltwater cress</name>
    <name type="synonym">Sisymbrium salsugineum</name>
    <dbReference type="NCBI Taxonomy" id="72664"/>
    <lineage>
        <taxon>Eukaryota</taxon>
        <taxon>Viridiplantae</taxon>
        <taxon>Streptophyta</taxon>
        <taxon>Embryophyta</taxon>
        <taxon>Tracheophyta</taxon>
        <taxon>Spermatophyta</taxon>
        <taxon>Magnoliopsida</taxon>
        <taxon>eudicotyledons</taxon>
        <taxon>Gunneridae</taxon>
        <taxon>Pentapetalae</taxon>
        <taxon>rosids</taxon>
        <taxon>malvids</taxon>
        <taxon>Brassicales</taxon>
        <taxon>Brassicaceae</taxon>
        <taxon>Eutremeae</taxon>
        <taxon>Eutrema</taxon>
    </lineage>
</organism>
<gene>
    <name evidence="4" type="ORF">EUTSA_v10012181mg</name>
</gene>
<dbReference type="PROSITE" id="PS51752">
    <property type="entry name" value="JACALIN_LECTIN"/>
    <property type="match status" value="1"/>
</dbReference>
<keyword evidence="5" id="KW-1185">Reference proteome</keyword>
<evidence type="ECO:0000259" key="3">
    <source>
        <dbReference type="PROSITE" id="PS51752"/>
    </source>
</evidence>
<dbReference type="KEGG" id="eus:EUTSA_v10012181mg"/>
<protein>
    <recommendedName>
        <fullName evidence="3">Jacalin-type lectin domain-containing protein</fullName>
    </recommendedName>
</protein>
<proteinExistence type="inferred from homology"/>
<evidence type="ECO:0000256" key="2">
    <source>
        <dbReference type="ARBA" id="ARBA00022734"/>
    </source>
</evidence>
<dbReference type="EMBL" id="KI517809">
    <property type="protein sequence ID" value="ESQ30247.1"/>
    <property type="molecule type" value="Genomic_DNA"/>
</dbReference>
<feature type="non-terminal residue" evidence="4">
    <location>
        <position position="105"/>
    </location>
</feature>
<name>V4KJZ4_EUTSA</name>
<dbReference type="InterPro" id="IPR001229">
    <property type="entry name" value="Jacalin-like_lectin_dom"/>
</dbReference>
<dbReference type="InterPro" id="IPR036404">
    <property type="entry name" value="Jacalin-like_lectin_dom_sf"/>
</dbReference>
<dbReference type="GO" id="GO:0030246">
    <property type="term" value="F:carbohydrate binding"/>
    <property type="evidence" value="ECO:0007669"/>
    <property type="project" value="UniProtKB-KW"/>
</dbReference>
<evidence type="ECO:0000313" key="5">
    <source>
        <dbReference type="Proteomes" id="UP000030689"/>
    </source>
</evidence>
<dbReference type="Proteomes" id="UP000030689">
    <property type="component" value="Unassembled WGS sequence"/>
</dbReference>
<reference evidence="4 5" key="1">
    <citation type="journal article" date="2013" name="Front. Plant Sci.">
        <title>The Reference Genome of the Halophytic Plant Eutrema salsugineum.</title>
        <authorList>
            <person name="Yang R."/>
            <person name="Jarvis D.E."/>
            <person name="Chen H."/>
            <person name="Beilstein M.A."/>
            <person name="Grimwood J."/>
            <person name="Jenkins J."/>
            <person name="Shu S."/>
            <person name="Prochnik S."/>
            <person name="Xin M."/>
            <person name="Ma C."/>
            <person name="Schmutz J."/>
            <person name="Wing R.A."/>
            <person name="Mitchell-Olds T."/>
            <person name="Schumaker K.S."/>
            <person name="Wang X."/>
        </authorList>
    </citation>
    <scope>NUCLEOTIDE SEQUENCE [LARGE SCALE GENOMIC DNA]</scope>
</reference>
<dbReference type="SUPFAM" id="SSF51101">
    <property type="entry name" value="Mannose-binding lectins"/>
    <property type="match status" value="1"/>
</dbReference>
<dbReference type="AlphaFoldDB" id="V4KJZ4"/>
<evidence type="ECO:0000313" key="4">
    <source>
        <dbReference type="EMBL" id="ESQ30247.1"/>
    </source>
</evidence>
<keyword evidence="2" id="KW-0430">Lectin</keyword>
<dbReference type="Gramene" id="ESQ30247">
    <property type="protein sequence ID" value="ESQ30247"/>
    <property type="gene ID" value="EUTSA_v10012181mg"/>
</dbReference>
<dbReference type="Gene3D" id="2.100.10.30">
    <property type="entry name" value="Jacalin-like lectin domain"/>
    <property type="match status" value="1"/>
</dbReference>
<sequence>MTQRLEAQGEEGEYKWEGRSDLGDITKISVRGDSEGIKFIGCDYIKYGHLAYGSVSPINFPGFTQTFEINHLKDEQLLSVDCYYNSGIRGIQFKTNLRISELIGF</sequence>
<feature type="domain" description="Jacalin-type lectin" evidence="3">
    <location>
        <begin position="2"/>
        <end position="105"/>
    </location>
</feature>